<dbReference type="KEGG" id="lak:106174142"/>
<dbReference type="GO" id="GO:0005654">
    <property type="term" value="C:nucleoplasm"/>
    <property type="evidence" value="ECO:0007669"/>
    <property type="project" value="TreeGrafter"/>
</dbReference>
<dbReference type="RefSeq" id="XP_013411014.1">
    <property type="nucleotide sequence ID" value="XM_013555560.1"/>
</dbReference>
<dbReference type="GO" id="GO:0070131">
    <property type="term" value="P:positive regulation of mitochondrial translation"/>
    <property type="evidence" value="ECO:0007669"/>
    <property type="project" value="TreeGrafter"/>
</dbReference>
<evidence type="ECO:0000256" key="5">
    <source>
        <dbReference type="ARBA" id="ARBA00022694"/>
    </source>
</evidence>
<keyword evidence="6" id="KW-0809">Transit peptide</keyword>
<dbReference type="GeneID" id="106174142"/>
<evidence type="ECO:0000256" key="2">
    <source>
        <dbReference type="ARBA" id="ARBA00022603"/>
    </source>
</evidence>
<reference evidence="12 13" key="1">
    <citation type="submission" date="2025-04" db="UniProtKB">
        <authorList>
            <consortium name="RefSeq"/>
        </authorList>
    </citation>
    <scope>IDENTIFICATION</scope>
    <source>
        <tissue evidence="12 13">Gonads</tissue>
    </source>
</reference>
<dbReference type="InterPro" id="IPR038459">
    <property type="entry name" value="MT_TRM10-typ_sf"/>
</dbReference>
<gene>
    <name evidence="12 13" type="primary">LOC106174142</name>
</gene>
<evidence type="ECO:0000313" key="11">
    <source>
        <dbReference type="Proteomes" id="UP000085678"/>
    </source>
</evidence>
<accession>A0A1S3JKW0</accession>
<evidence type="ECO:0000256" key="4">
    <source>
        <dbReference type="ARBA" id="ARBA00022691"/>
    </source>
</evidence>
<feature type="domain" description="SAM-dependent MTase TRM10-type" evidence="10">
    <location>
        <begin position="197"/>
        <end position="390"/>
    </location>
</feature>
<evidence type="ECO:0000259" key="10">
    <source>
        <dbReference type="PROSITE" id="PS51675"/>
    </source>
</evidence>
<dbReference type="PANTHER" id="PTHR13563">
    <property type="entry name" value="TRNA (GUANINE-9-) METHYLTRANSFERASE"/>
    <property type="match status" value="1"/>
</dbReference>
<keyword evidence="3" id="KW-0808">Transferase</keyword>
<dbReference type="STRING" id="7574.A0A1S3JKW0"/>
<keyword evidence="7" id="KW-0175">Coiled coil</keyword>
<evidence type="ECO:0000256" key="9">
    <source>
        <dbReference type="ARBA" id="ARBA00029803"/>
    </source>
</evidence>
<dbReference type="GO" id="GO:0097745">
    <property type="term" value="P:mitochondrial tRNA 5'-end processing"/>
    <property type="evidence" value="ECO:0007669"/>
    <property type="project" value="TreeGrafter"/>
</dbReference>
<dbReference type="InterPro" id="IPR007356">
    <property type="entry name" value="tRNA_m1G_MeTrfase_euk"/>
</dbReference>
<dbReference type="GO" id="GO:0005739">
    <property type="term" value="C:mitochondrion"/>
    <property type="evidence" value="ECO:0007669"/>
    <property type="project" value="UniProtKB-SubCell"/>
</dbReference>
<evidence type="ECO:0000256" key="6">
    <source>
        <dbReference type="ARBA" id="ARBA00022946"/>
    </source>
</evidence>
<keyword evidence="4" id="KW-0949">S-adenosyl-L-methionine</keyword>
<dbReference type="InterPro" id="IPR025812">
    <property type="entry name" value="Trm10_C_MTase_dom"/>
</dbReference>
<keyword evidence="8" id="KW-0496">Mitochondrion</keyword>
<dbReference type="InterPro" id="IPR028564">
    <property type="entry name" value="MT_TRM10-typ"/>
</dbReference>
<proteinExistence type="predicted"/>
<dbReference type="OrthoDB" id="9976048at2759"/>
<evidence type="ECO:0000313" key="13">
    <source>
        <dbReference type="RefSeq" id="XP_013411014.1"/>
    </source>
</evidence>
<evidence type="ECO:0000256" key="1">
    <source>
        <dbReference type="ARBA" id="ARBA00004173"/>
    </source>
</evidence>
<evidence type="ECO:0000256" key="8">
    <source>
        <dbReference type="ARBA" id="ARBA00023128"/>
    </source>
</evidence>
<dbReference type="CDD" id="cd18102">
    <property type="entry name" value="Trm10_MRRP1"/>
    <property type="match status" value="1"/>
</dbReference>
<sequence>MMKMVSSSPGTWSLCALGFQNQAVPRRCGWFLNLGQHRRLTFVKGQRQIDGIYRSSFSPTNPLTLSVRAFYGGQDHFLPDDLSLHVRSPLTEEEATEELSKIDPELLGIVRAEYILMKGSGWLVPDKVTDKVLLEMTKLSKKKRQKRWEHLAVRALAKEEKAMKKEEPKKLTEYDSLYDYRNIVCRKSLLNTLVHYQNMHLMNAMMYHQPLLIDLGYDSLMTHEEKKALSIQLGYIYHDNRESRDPFNLMLCHASSDSESTYSIGVQKGILQPSWMWSVTGRDMVDLYPRKSLVYLSPDATDYLTEFDPNAVYVIGGLVDKNVSKKLSQRKAQNRGVASVKLPIDQYKLRSGQTSILPLNKVLKYLVELRDTGNAYEALKRSVPRRKLEQNEENLVVKEKRRRKFY</sequence>
<comment type="subcellular location">
    <subcellularLocation>
        <location evidence="1">Mitochondrion</location>
    </subcellularLocation>
</comment>
<protein>
    <recommendedName>
        <fullName evidence="9">RNA (guanine-9-)-methyltransferase domain-containing protein 1</fullName>
    </recommendedName>
</protein>
<dbReference type="PANTHER" id="PTHR13563:SF5">
    <property type="entry name" value="TRNA METHYLTRANSFERASE 10 HOMOLOG C"/>
    <property type="match status" value="1"/>
</dbReference>
<dbReference type="Gene3D" id="3.40.1280.30">
    <property type="match status" value="1"/>
</dbReference>
<organism evidence="11 12">
    <name type="scientific">Lingula anatina</name>
    <name type="common">Brachiopod</name>
    <name type="synonym">Lingula unguis</name>
    <dbReference type="NCBI Taxonomy" id="7574"/>
    <lineage>
        <taxon>Eukaryota</taxon>
        <taxon>Metazoa</taxon>
        <taxon>Spiralia</taxon>
        <taxon>Lophotrochozoa</taxon>
        <taxon>Brachiopoda</taxon>
        <taxon>Linguliformea</taxon>
        <taxon>Lingulata</taxon>
        <taxon>Lingulida</taxon>
        <taxon>Linguloidea</taxon>
        <taxon>Lingulidae</taxon>
        <taxon>Lingula</taxon>
    </lineage>
</organism>
<keyword evidence="2 12" id="KW-0489">Methyltransferase</keyword>
<dbReference type="PROSITE" id="PS51675">
    <property type="entry name" value="SAM_MT_TRM10"/>
    <property type="match status" value="1"/>
</dbReference>
<keyword evidence="11" id="KW-1185">Reference proteome</keyword>
<evidence type="ECO:0000256" key="3">
    <source>
        <dbReference type="ARBA" id="ARBA00022679"/>
    </source>
</evidence>
<dbReference type="RefSeq" id="XP_013411013.1">
    <property type="nucleotide sequence ID" value="XM_013555559.1"/>
</dbReference>
<dbReference type="GO" id="GO:0008168">
    <property type="term" value="F:methyltransferase activity"/>
    <property type="evidence" value="ECO:0007669"/>
    <property type="project" value="UniProtKB-KW"/>
</dbReference>
<dbReference type="AlphaFoldDB" id="A0A1S3JKW0"/>
<evidence type="ECO:0000256" key="7">
    <source>
        <dbReference type="ARBA" id="ARBA00023054"/>
    </source>
</evidence>
<dbReference type="GO" id="GO:0032259">
    <property type="term" value="P:methylation"/>
    <property type="evidence" value="ECO:0007669"/>
    <property type="project" value="UniProtKB-KW"/>
</dbReference>
<name>A0A1S3JKW0_LINAN</name>
<keyword evidence="5" id="KW-0819">tRNA processing</keyword>
<evidence type="ECO:0000313" key="12">
    <source>
        <dbReference type="RefSeq" id="XP_013411013.1"/>
    </source>
</evidence>
<dbReference type="GO" id="GO:0000049">
    <property type="term" value="F:tRNA binding"/>
    <property type="evidence" value="ECO:0007669"/>
    <property type="project" value="TreeGrafter"/>
</dbReference>
<dbReference type="Proteomes" id="UP000085678">
    <property type="component" value="Unplaced"/>
</dbReference>